<gene>
    <name evidence="1" type="ORF">EMPG_14226</name>
</gene>
<proteinExistence type="predicted"/>
<evidence type="ECO:0000313" key="2">
    <source>
        <dbReference type="Proteomes" id="UP000053573"/>
    </source>
</evidence>
<dbReference type="EMBL" id="LDEV01002055">
    <property type="protein sequence ID" value="KLJ10397.1"/>
    <property type="molecule type" value="Genomic_DNA"/>
</dbReference>
<protein>
    <submittedName>
        <fullName evidence="1">Uncharacterized protein</fullName>
    </submittedName>
</protein>
<name>A0A0H1BH97_9EURO</name>
<evidence type="ECO:0000313" key="1">
    <source>
        <dbReference type="EMBL" id="KLJ10397.1"/>
    </source>
</evidence>
<dbReference type="AlphaFoldDB" id="A0A0H1BH97"/>
<keyword evidence="2" id="KW-1185">Reference proteome</keyword>
<reference evidence="2" key="1">
    <citation type="journal article" date="2015" name="PLoS Genet.">
        <title>The dynamic genome and transcriptome of the human fungal pathogen Blastomyces and close relative Emmonsia.</title>
        <authorList>
            <person name="Munoz J.F."/>
            <person name="Gauthier G.M."/>
            <person name="Desjardins C.A."/>
            <person name="Gallo J.E."/>
            <person name="Holder J."/>
            <person name="Sullivan T.D."/>
            <person name="Marty A.J."/>
            <person name="Carmen J.C."/>
            <person name="Chen Z."/>
            <person name="Ding L."/>
            <person name="Gujja S."/>
            <person name="Magrini V."/>
            <person name="Misas E."/>
            <person name="Mitreva M."/>
            <person name="Priest M."/>
            <person name="Saif S."/>
            <person name="Whiston E.A."/>
            <person name="Young S."/>
            <person name="Zeng Q."/>
            <person name="Goldman W.E."/>
            <person name="Mardis E.R."/>
            <person name="Taylor J.W."/>
            <person name="McEwen J.G."/>
            <person name="Clay O.K."/>
            <person name="Klein B.S."/>
            <person name="Cuomo C.A."/>
        </authorList>
    </citation>
    <scope>NUCLEOTIDE SEQUENCE [LARGE SCALE GENOMIC DNA]</scope>
    <source>
        <strain evidence="2">UAMH 139</strain>
    </source>
</reference>
<comment type="caution">
    <text evidence="1">The sequence shown here is derived from an EMBL/GenBank/DDBJ whole genome shotgun (WGS) entry which is preliminary data.</text>
</comment>
<organism evidence="1 2">
    <name type="scientific">Blastomyces silverae</name>
    <dbReference type="NCBI Taxonomy" id="2060906"/>
    <lineage>
        <taxon>Eukaryota</taxon>
        <taxon>Fungi</taxon>
        <taxon>Dikarya</taxon>
        <taxon>Ascomycota</taxon>
        <taxon>Pezizomycotina</taxon>
        <taxon>Eurotiomycetes</taxon>
        <taxon>Eurotiomycetidae</taxon>
        <taxon>Onygenales</taxon>
        <taxon>Ajellomycetaceae</taxon>
        <taxon>Blastomyces</taxon>
    </lineage>
</organism>
<sequence length="50" mass="5599">MIKKSMMSDSVPTVLMCLLVVAQMAAFGCLTYEAWSIARLSMNRPKKMKS</sequence>
<dbReference type="PROSITE" id="PS51257">
    <property type="entry name" value="PROKAR_LIPOPROTEIN"/>
    <property type="match status" value="1"/>
</dbReference>
<accession>A0A0H1BH97</accession>
<dbReference type="Proteomes" id="UP000053573">
    <property type="component" value="Unassembled WGS sequence"/>
</dbReference>